<organism evidence="7 8">
    <name type="scientific">Hydrogenivirga caldilitoris</name>
    <dbReference type="NCBI Taxonomy" id="246264"/>
    <lineage>
        <taxon>Bacteria</taxon>
        <taxon>Pseudomonadati</taxon>
        <taxon>Aquificota</taxon>
        <taxon>Aquificia</taxon>
        <taxon>Aquificales</taxon>
        <taxon>Aquificaceae</taxon>
        <taxon>Hydrogenivirga</taxon>
    </lineage>
</organism>
<keyword evidence="8" id="KW-1185">Reference proteome</keyword>
<feature type="binding site" evidence="6">
    <location>
        <begin position="174"/>
        <end position="179"/>
    </location>
    <ligand>
        <name>NAD(+)</name>
        <dbReference type="ChEBI" id="CHEBI:57540"/>
    </ligand>
</feature>
<evidence type="ECO:0000256" key="6">
    <source>
        <dbReference type="HAMAP-Rule" id="MF_00361"/>
    </source>
</evidence>
<dbReference type="InterPro" id="IPR017438">
    <property type="entry name" value="ATP-NAD_kinase_N"/>
</dbReference>
<dbReference type="PANTHER" id="PTHR20275">
    <property type="entry name" value="NAD KINASE"/>
    <property type="match status" value="1"/>
</dbReference>
<keyword evidence="1 6" id="KW-0808">Transferase</keyword>
<feature type="binding site" evidence="6">
    <location>
        <begin position="59"/>
        <end position="60"/>
    </location>
    <ligand>
        <name>NAD(+)</name>
        <dbReference type="ChEBI" id="CHEBI:57540"/>
    </ligand>
</feature>
<dbReference type="Pfam" id="PF01513">
    <property type="entry name" value="NAD_kinase"/>
    <property type="match status" value="1"/>
</dbReference>
<dbReference type="Gene3D" id="2.60.200.30">
    <property type="entry name" value="Probable inorganic polyphosphate/atp-NAD kinase, domain 2"/>
    <property type="match status" value="1"/>
</dbReference>
<dbReference type="InterPro" id="IPR016064">
    <property type="entry name" value="NAD/diacylglycerol_kinase_sf"/>
</dbReference>
<comment type="subcellular location">
    <subcellularLocation>
        <location evidence="6">Cytoplasm</location>
    </subcellularLocation>
</comment>
<dbReference type="GO" id="GO:0046872">
    <property type="term" value="F:metal ion binding"/>
    <property type="evidence" value="ECO:0007669"/>
    <property type="project" value="UniProtKB-UniRule"/>
</dbReference>
<comment type="caution">
    <text evidence="6">Lacks conserved residue(s) required for the propagation of feature annotation.</text>
</comment>
<comment type="catalytic activity">
    <reaction evidence="5 6">
        <text>NAD(+) + ATP = ADP + NADP(+) + H(+)</text>
        <dbReference type="Rhea" id="RHEA:18629"/>
        <dbReference type="ChEBI" id="CHEBI:15378"/>
        <dbReference type="ChEBI" id="CHEBI:30616"/>
        <dbReference type="ChEBI" id="CHEBI:57540"/>
        <dbReference type="ChEBI" id="CHEBI:58349"/>
        <dbReference type="ChEBI" id="CHEBI:456216"/>
        <dbReference type="EC" id="2.7.1.23"/>
    </reaction>
</comment>
<name>A0A497XRF1_9AQUI</name>
<evidence type="ECO:0000256" key="3">
    <source>
        <dbReference type="ARBA" id="ARBA00022857"/>
    </source>
</evidence>
<dbReference type="GO" id="GO:0006741">
    <property type="term" value="P:NADP+ biosynthetic process"/>
    <property type="evidence" value="ECO:0007669"/>
    <property type="project" value="UniProtKB-UniRule"/>
</dbReference>
<dbReference type="SUPFAM" id="SSF111331">
    <property type="entry name" value="NAD kinase/diacylglycerol kinase-like"/>
    <property type="match status" value="1"/>
</dbReference>
<evidence type="ECO:0000313" key="7">
    <source>
        <dbReference type="EMBL" id="RLJ71575.1"/>
    </source>
</evidence>
<comment type="similarity">
    <text evidence="6">Belongs to the NAD kinase family.</text>
</comment>
<feature type="binding site" evidence="6">
    <location>
        <position position="233"/>
    </location>
    <ligand>
        <name>NAD(+)</name>
        <dbReference type="ChEBI" id="CHEBI:57540"/>
    </ligand>
</feature>
<dbReference type="InterPro" id="IPR017437">
    <property type="entry name" value="ATP-NAD_kinase_PpnK-typ_C"/>
</dbReference>
<feature type="active site" description="Proton acceptor" evidence="6">
    <location>
        <position position="59"/>
    </location>
</feature>
<comment type="cofactor">
    <cofactor evidence="6">
        <name>a divalent metal cation</name>
        <dbReference type="ChEBI" id="CHEBI:60240"/>
    </cofactor>
</comment>
<sequence>MSRIALFVKDSEGAKNTAEEISEFLLTRGYVVKKILNQPPKGTISNLKGYRLMIVVGGDGTFLAGARLASRFGVPLLGVNEGRFGFLTEVERHEAVHIIGELLAGKLRKQRRIMLSTYLYRGRNRRFLGNYLNDVVVSKSAIARIMEIEVFANEDFMVHLYGDGVIVSSPTGSTAYALSAGGPILYPDSENILLVPICPHTLSNRPVVLPSGFSLKLRVLSPDRACYLTMDGQEGMYLKNKDIVEVRRSKRFCEIYVHPEKSFFEILRGKLKWG</sequence>
<dbReference type="GO" id="GO:0051287">
    <property type="term" value="F:NAD binding"/>
    <property type="evidence" value="ECO:0007669"/>
    <property type="project" value="UniProtKB-ARBA"/>
</dbReference>
<feature type="binding site" evidence="6">
    <location>
        <begin position="133"/>
        <end position="134"/>
    </location>
    <ligand>
        <name>NAD(+)</name>
        <dbReference type="ChEBI" id="CHEBI:57540"/>
    </ligand>
</feature>
<evidence type="ECO:0000256" key="1">
    <source>
        <dbReference type="ARBA" id="ARBA00022679"/>
    </source>
</evidence>
<feature type="binding site" evidence="6">
    <location>
        <position position="144"/>
    </location>
    <ligand>
        <name>NAD(+)</name>
        <dbReference type="ChEBI" id="CHEBI:57540"/>
    </ligand>
</feature>
<dbReference type="Pfam" id="PF20143">
    <property type="entry name" value="NAD_kinase_C"/>
    <property type="match status" value="1"/>
</dbReference>
<dbReference type="InterPro" id="IPR002504">
    <property type="entry name" value="NADK"/>
</dbReference>
<dbReference type="GO" id="GO:0005524">
    <property type="term" value="F:ATP binding"/>
    <property type="evidence" value="ECO:0007669"/>
    <property type="project" value="UniProtKB-KW"/>
</dbReference>
<evidence type="ECO:0000256" key="2">
    <source>
        <dbReference type="ARBA" id="ARBA00022777"/>
    </source>
</evidence>
<gene>
    <name evidence="6" type="primary">nadK</name>
    <name evidence="7" type="ORF">BCF55_1879</name>
</gene>
<keyword evidence="6" id="KW-0067">ATP-binding</keyword>
<dbReference type="RefSeq" id="WP_121013050.1">
    <property type="nucleotide sequence ID" value="NZ_RCCJ01000001.1"/>
</dbReference>
<evidence type="ECO:0000256" key="4">
    <source>
        <dbReference type="ARBA" id="ARBA00023027"/>
    </source>
</evidence>
<keyword evidence="3 6" id="KW-0521">NADP</keyword>
<dbReference type="Gene3D" id="3.40.50.10330">
    <property type="entry name" value="Probable inorganic polyphosphate/atp-NAD kinase, domain 1"/>
    <property type="match status" value="1"/>
</dbReference>
<reference evidence="7 8" key="1">
    <citation type="submission" date="2018-10" db="EMBL/GenBank/DDBJ databases">
        <title>Genomic Encyclopedia of Archaeal and Bacterial Type Strains, Phase II (KMG-II): from individual species to whole genera.</title>
        <authorList>
            <person name="Goeker M."/>
        </authorList>
    </citation>
    <scope>NUCLEOTIDE SEQUENCE [LARGE SCALE GENOMIC DNA]</scope>
    <source>
        <strain evidence="7 8">DSM 16510</strain>
    </source>
</reference>
<dbReference type="GO" id="GO:0005737">
    <property type="term" value="C:cytoplasm"/>
    <property type="evidence" value="ECO:0007669"/>
    <property type="project" value="UniProtKB-SubCell"/>
</dbReference>
<dbReference type="GO" id="GO:0003951">
    <property type="term" value="F:NAD+ kinase activity"/>
    <property type="evidence" value="ECO:0007669"/>
    <property type="project" value="UniProtKB-UniRule"/>
</dbReference>
<comment type="caution">
    <text evidence="7">The sequence shown here is derived from an EMBL/GenBank/DDBJ whole genome shotgun (WGS) entry which is preliminary data.</text>
</comment>
<evidence type="ECO:0000313" key="8">
    <source>
        <dbReference type="Proteomes" id="UP000267841"/>
    </source>
</evidence>
<dbReference type="PANTHER" id="PTHR20275:SF0">
    <property type="entry name" value="NAD KINASE"/>
    <property type="match status" value="1"/>
</dbReference>
<comment type="function">
    <text evidence="6">Involved in the regulation of the intracellular balance of NAD and NADP, and is a key enzyme in the biosynthesis of NADP. Catalyzes specifically the phosphorylation on 2'-hydroxyl of the adenosine moiety of NAD to yield NADP.</text>
</comment>
<dbReference type="HAMAP" id="MF_00361">
    <property type="entry name" value="NAD_kinase"/>
    <property type="match status" value="1"/>
</dbReference>
<feature type="binding site" evidence="6">
    <location>
        <position position="163"/>
    </location>
    <ligand>
        <name>NAD(+)</name>
        <dbReference type="ChEBI" id="CHEBI:57540"/>
    </ligand>
</feature>
<dbReference type="EC" id="2.7.1.23" evidence="6"/>
<keyword evidence="6" id="KW-0547">Nucleotide-binding</keyword>
<dbReference type="AlphaFoldDB" id="A0A497XRF1"/>
<dbReference type="GO" id="GO:0019674">
    <property type="term" value="P:NAD+ metabolic process"/>
    <property type="evidence" value="ECO:0007669"/>
    <property type="project" value="InterPro"/>
</dbReference>
<keyword evidence="6" id="KW-0963">Cytoplasm</keyword>
<protein>
    <recommendedName>
        <fullName evidence="6">NAD kinase</fullName>
        <ecNumber evidence="6">2.7.1.23</ecNumber>
    </recommendedName>
    <alternativeName>
        <fullName evidence="6">ATP-dependent NAD kinase</fullName>
    </alternativeName>
</protein>
<accession>A0A497XRF1</accession>
<dbReference type="EMBL" id="RCCJ01000001">
    <property type="protein sequence ID" value="RLJ71575.1"/>
    <property type="molecule type" value="Genomic_DNA"/>
</dbReference>
<proteinExistence type="inferred from homology"/>
<keyword evidence="2 6" id="KW-0418">Kinase</keyword>
<keyword evidence="4 6" id="KW-0520">NAD</keyword>
<evidence type="ECO:0000256" key="5">
    <source>
        <dbReference type="ARBA" id="ARBA00047925"/>
    </source>
</evidence>
<dbReference type="Proteomes" id="UP000267841">
    <property type="component" value="Unassembled WGS sequence"/>
</dbReference>
<dbReference type="OrthoDB" id="9774737at2"/>